<proteinExistence type="predicted"/>
<sequence>MKLYVPLLALLILTTLAGFTFSSQQNHYSIVGQWKLVDMQIGNNKKAKARSGIKKSIAQNEMRLVFEESGQFMMALDADGRGLRGGYYYDTTSQVLSITYGAHTDTALVSWEGANRMVHSTTDGQTKTIMERVTE</sequence>
<evidence type="ECO:0008006" key="4">
    <source>
        <dbReference type="Google" id="ProtNLM"/>
    </source>
</evidence>
<keyword evidence="1" id="KW-0732">Signal</keyword>
<evidence type="ECO:0000313" key="2">
    <source>
        <dbReference type="EMBL" id="SFU93492.1"/>
    </source>
</evidence>
<dbReference type="OrthoDB" id="853684at2"/>
<accession>A0A1I7K805</accession>
<organism evidence="2 3">
    <name type="scientific">Pontibacter akesuensis</name>
    <dbReference type="NCBI Taxonomy" id="388950"/>
    <lineage>
        <taxon>Bacteria</taxon>
        <taxon>Pseudomonadati</taxon>
        <taxon>Bacteroidota</taxon>
        <taxon>Cytophagia</taxon>
        <taxon>Cytophagales</taxon>
        <taxon>Hymenobacteraceae</taxon>
        <taxon>Pontibacter</taxon>
    </lineage>
</organism>
<evidence type="ECO:0000313" key="3">
    <source>
        <dbReference type="Proteomes" id="UP000182491"/>
    </source>
</evidence>
<keyword evidence="3" id="KW-1185">Reference proteome</keyword>
<dbReference type="RefSeq" id="WP_068837201.1">
    <property type="nucleotide sequence ID" value="NZ_BMXC01000004.1"/>
</dbReference>
<feature type="chain" id="PRO_5010308010" description="Lipocalin-like domain-containing protein" evidence="1">
    <location>
        <begin position="18"/>
        <end position="135"/>
    </location>
</feature>
<evidence type="ECO:0000256" key="1">
    <source>
        <dbReference type="SAM" id="SignalP"/>
    </source>
</evidence>
<gene>
    <name evidence="2" type="ORF">SAMN04487941_3486</name>
</gene>
<dbReference type="Proteomes" id="UP000182491">
    <property type="component" value="Unassembled WGS sequence"/>
</dbReference>
<dbReference type="AlphaFoldDB" id="A0A1I7K805"/>
<reference evidence="3" key="1">
    <citation type="submission" date="2016-10" db="EMBL/GenBank/DDBJ databases">
        <authorList>
            <person name="Varghese N."/>
        </authorList>
    </citation>
    <scope>NUCLEOTIDE SEQUENCE [LARGE SCALE GENOMIC DNA]</scope>
    <source>
        <strain evidence="3">DSM 18820</strain>
    </source>
</reference>
<dbReference type="EMBL" id="FPCA01000004">
    <property type="protein sequence ID" value="SFU93492.1"/>
    <property type="molecule type" value="Genomic_DNA"/>
</dbReference>
<dbReference type="STRING" id="388950.GCA_001611675_01068"/>
<protein>
    <recommendedName>
        <fullName evidence="4">Lipocalin-like domain-containing protein</fullName>
    </recommendedName>
</protein>
<name>A0A1I7K805_9BACT</name>
<feature type="signal peptide" evidence="1">
    <location>
        <begin position="1"/>
        <end position="17"/>
    </location>
</feature>